<dbReference type="EMBL" id="JAUJYO010000005">
    <property type="protein sequence ID" value="KAK1317954.1"/>
    <property type="molecule type" value="Genomic_DNA"/>
</dbReference>
<reference evidence="1" key="2">
    <citation type="submission" date="2023-06" db="EMBL/GenBank/DDBJ databases">
        <authorList>
            <person name="Ma L."/>
            <person name="Liu K.-W."/>
            <person name="Li Z."/>
            <person name="Hsiao Y.-Y."/>
            <person name="Qi Y."/>
            <person name="Fu T."/>
            <person name="Tang G."/>
            <person name="Zhang D."/>
            <person name="Sun W.-H."/>
            <person name="Liu D.-K."/>
            <person name="Li Y."/>
            <person name="Chen G.-Z."/>
            <person name="Liu X.-D."/>
            <person name="Liao X.-Y."/>
            <person name="Jiang Y.-T."/>
            <person name="Yu X."/>
            <person name="Hao Y."/>
            <person name="Huang J."/>
            <person name="Zhao X.-W."/>
            <person name="Ke S."/>
            <person name="Chen Y.-Y."/>
            <person name="Wu W.-L."/>
            <person name="Hsu J.-L."/>
            <person name="Lin Y.-F."/>
            <person name="Huang M.-D."/>
            <person name="Li C.-Y."/>
            <person name="Huang L."/>
            <person name="Wang Z.-W."/>
            <person name="Zhao X."/>
            <person name="Zhong W.-Y."/>
            <person name="Peng D.-H."/>
            <person name="Ahmad S."/>
            <person name="Lan S."/>
            <person name="Zhang J.-S."/>
            <person name="Tsai W.-C."/>
            <person name="Van De Peer Y."/>
            <person name="Liu Z.-J."/>
        </authorList>
    </citation>
    <scope>NUCLEOTIDE SEQUENCE</scope>
    <source>
        <strain evidence="1">CP</strain>
        <tissue evidence="1">Leaves</tissue>
    </source>
</reference>
<name>A0AAV9EYE8_ACOCL</name>
<reference evidence="1" key="1">
    <citation type="journal article" date="2023" name="Nat. Commun.">
        <title>Diploid and tetraploid genomes of Acorus and the evolution of monocots.</title>
        <authorList>
            <person name="Ma L."/>
            <person name="Liu K.W."/>
            <person name="Li Z."/>
            <person name="Hsiao Y.Y."/>
            <person name="Qi Y."/>
            <person name="Fu T."/>
            <person name="Tang G.D."/>
            <person name="Zhang D."/>
            <person name="Sun W.H."/>
            <person name="Liu D.K."/>
            <person name="Li Y."/>
            <person name="Chen G.Z."/>
            <person name="Liu X.D."/>
            <person name="Liao X.Y."/>
            <person name="Jiang Y.T."/>
            <person name="Yu X."/>
            <person name="Hao Y."/>
            <person name="Huang J."/>
            <person name="Zhao X.W."/>
            <person name="Ke S."/>
            <person name="Chen Y.Y."/>
            <person name="Wu W.L."/>
            <person name="Hsu J.L."/>
            <person name="Lin Y.F."/>
            <person name="Huang M.D."/>
            <person name="Li C.Y."/>
            <person name="Huang L."/>
            <person name="Wang Z.W."/>
            <person name="Zhao X."/>
            <person name="Zhong W.Y."/>
            <person name="Peng D.H."/>
            <person name="Ahmad S."/>
            <person name="Lan S."/>
            <person name="Zhang J.S."/>
            <person name="Tsai W.C."/>
            <person name="Van de Peer Y."/>
            <person name="Liu Z.J."/>
        </authorList>
    </citation>
    <scope>NUCLEOTIDE SEQUENCE</scope>
    <source>
        <strain evidence="1">CP</strain>
    </source>
</reference>
<dbReference type="PANTHER" id="PTHR33265">
    <property type="entry name" value="AVR9/CF-9 RAPIDLY ELICITED PROTEIN-RELATED"/>
    <property type="match status" value="1"/>
</dbReference>
<proteinExistence type="predicted"/>
<evidence type="ECO:0000313" key="2">
    <source>
        <dbReference type="Proteomes" id="UP001180020"/>
    </source>
</evidence>
<evidence type="ECO:0000313" key="1">
    <source>
        <dbReference type="EMBL" id="KAK1317954.1"/>
    </source>
</evidence>
<dbReference type="Proteomes" id="UP001180020">
    <property type="component" value="Unassembled WGS sequence"/>
</dbReference>
<accession>A0AAV9EYE8</accession>
<sequence>MAKMKTAAITGRAWHLLRLAFKRGPVVQFHLRVIPNYIRSLRAATARSSPDRRIQCGERELSFEETPMFNFKGRHGSSSSSMRMSMLRIPCINKRPEVECDFEEEEGFFGREWEDEEEMVGEEEVRVSGGGDREEEMVGIDMRAEEFIDRFYEQMKLQRQSSYLQYKEMLQRSVN</sequence>
<dbReference type="AlphaFoldDB" id="A0AAV9EYE8"/>
<keyword evidence="2" id="KW-1185">Reference proteome</keyword>
<evidence type="ECO:0008006" key="3">
    <source>
        <dbReference type="Google" id="ProtNLM"/>
    </source>
</evidence>
<gene>
    <name evidence="1" type="ORF">QJS10_CPA05g00282</name>
</gene>
<dbReference type="PANTHER" id="PTHR33265:SF5">
    <property type="entry name" value="COTTON FIBER PROTEIN"/>
    <property type="match status" value="1"/>
</dbReference>
<dbReference type="Pfam" id="PF05553">
    <property type="entry name" value="DUF761"/>
    <property type="match status" value="1"/>
</dbReference>
<organism evidence="1 2">
    <name type="scientific">Acorus calamus</name>
    <name type="common">Sweet flag</name>
    <dbReference type="NCBI Taxonomy" id="4465"/>
    <lineage>
        <taxon>Eukaryota</taxon>
        <taxon>Viridiplantae</taxon>
        <taxon>Streptophyta</taxon>
        <taxon>Embryophyta</taxon>
        <taxon>Tracheophyta</taxon>
        <taxon>Spermatophyta</taxon>
        <taxon>Magnoliopsida</taxon>
        <taxon>Liliopsida</taxon>
        <taxon>Acoraceae</taxon>
        <taxon>Acorus</taxon>
    </lineage>
</organism>
<protein>
    <recommendedName>
        <fullName evidence="3">Cotton fiber protein</fullName>
    </recommendedName>
</protein>
<comment type="caution">
    <text evidence="1">The sequence shown here is derived from an EMBL/GenBank/DDBJ whole genome shotgun (WGS) entry which is preliminary data.</text>
</comment>
<dbReference type="InterPro" id="IPR008480">
    <property type="entry name" value="DUF761_pln"/>
</dbReference>